<dbReference type="Gene3D" id="3.30.450.40">
    <property type="match status" value="1"/>
</dbReference>
<dbReference type="InterPro" id="IPR006674">
    <property type="entry name" value="HD_domain"/>
</dbReference>
<keyword evidence="3" id="KW-1185">Reference proteome</keyword>
<feature type="domain" description="HD-GYP" evidence="1">
    <location>
        <begin position="304"/>
        <end position="508"/>
    </location>
</feature>
<dbReference type="Proteomes" id="UP000028252">
    <property type="component" value="Unassembled WGS sequence"/>
</dbReference>
<dbReference type="eggNOG" id="COG3437">
    <property type="taxonomic scope" value="Bacteria"/>
</dbReference>
<dbReference type="InterPro" id="IPR029016">
    <property type="entry name" value="GAF-like_dom_sf"/>
</dbReference>
<dbReference type="PATRIC" id="fig|1232683.4.peg.3783"/>
<dbReference type="OrthoDB" id="9764808at2"/>
<dbReference type="RefSeq" id="WP_036191461.1">
    <property type="nucleotide sequence ID" value="NZ_JMQN01000057.1"/>
</dbReference>
<dbReference type="STRING" id="1232683.ADIMK_3842"/>
<dbReference type="PROSITE" id="PS51832">
    <property type="entry name" value="HD_GYP"/>
    <property type="match status" value="1"/>
</dbReference>
<dbReference type="InterPro" id="IPR003607">
    <property type="entry name" value="HD/PDEase_dom"/>
</dbReference>
<dbReference type="PANTHER" id="PTHR43155:SF2">
    <property type="entry name" value="CYCLIC DI-GMP PHOSPHODIESTERASE PA4108"/>
    <property type="match status" value="1"/>
</dbReference>
<evidence type="ECO:0000259" key="1">
    <source>
        <dbReference type="PROSITE" id="PS51832"/>
    </source>
</evidence>
<dbReference type="InterPro" id="IPR003018">
    <property type="entry name" value="GAF"/>
</dbReference>
<comment type="caution">
    <text evidence="2">The sequence shown here is derived from an EMBL/GenBank/DDBJ whole genome shotgun (WGS) entry which is preliminary data.</text>
</comment>
<accession>A0A081FUH6</accession>
<name>A0A081FUH6_9GAMM</name>
<evidence type="ECO:0000313" key="3">
    <source>
        <dbReference type="Proteomes" id="UP000028252"/>
    </source>
</evidence>
<dbReference type="GO" id="GO:0008081">
    <property type="term" value="F:phosphoric diester hydrolase activity"/>
    <property type="evidence" value="ECO:0007669"/>
    <property type="project" value="UniProtKB-ARBA"/>
</dbReference>
<dbReference type="SMART" id="SM00471">
    <property type="entry name" value="HDc"/>
    <property type="match status" value="1"/>
</dbReference>
<dbReference type="PANTHER" id="PTHR43155">
    <property type="entry name" value="CYCLIC DI-GMP PHOSPHODIESTERASE PA4108-RELATED"/>
    <property type="match status" value="1"/>
</dbReference>
<dbReference type="EMBL" id="JMQN01000057">
    <property type="protein sequence ID" value="KEA62181.1"/>
    <property type="molecule type" value="Genomic_DNA"/>
</dbReference>
<dbReference type="SUPFAM" id="SSF109604">
    <property type="entry name" value="HD-domain/PDEase-like"/>
    <property type="match status" value="1"/>
</dbReference>
<dbReference type="InterPro" id="IPR037522">
    <property type="entry name" value="HD_GYP_dom"/>
</dbReference>
<proteinExistence type="predicted"/>
<dbReference type="SUPFAM" id="SSF55781">
    <property type="entry name" value="GAF domain-like"/>
    <property type="match status" value="1"/>
</dbReference>
<reference evidence="2 3" key="1">
    <citation type="submission" date="2014-04" db="EMBL/GenBank/DDBJ databases">
        <title>Marinobacterium kochiensis sp. nov., isolated from sediment sample collected from Kochi backwaters in Kerala, India.</title>
        <authorList>
            <person name="Singh A."/>
            <person name="Pinnaka A.K."/>
        </authorList>
    </citation>
    <scope>NUCLEOTIDE SEQUENCE [LARGE SCALE GENOMIC DNA]</scope>
    <source>
        <strain evidence="2 3">AK27</strain>
    </source>
</reference>
<organism evidence="2 3">
    <name type="scientific">Marinobacterium lacunae</name>
    <dbReference type="NCBI Taxonomy" id="1232683"/>
    <lineage>
        <taxon>Bacteria</taxon>
        <taxon>Pseudomonadati</taxon>
        <taxon>Pseudomonadota</taxon>
        <taxon>Gammaproteobacteria</taxon>
        <taxon>Oceanospirillales</taxon>
        <taxon>Oceanospirillaceae</taxon>
        <taxon>Marinobacterium</taxon>
    </lineage>
</organism>
<dbReference type="eggNOG" id="COG2206">
    <property type="taxonomic scope" value="Bacteria"/>
</dbReference>
<dbReference type="SMART" id="SM00065">
    <property type="entry name" value="GAF"/>
    <property type="match status" value="1"/>
</dbReference>
<gene>
    <name evidence="2" type="ORF">ADIMK_3842</name>
</gene>
<dbReference type="AlphaFoldDB" id="A0A081FUH6"/>
<dbReference type="Pfam" id="PF01966">
    <property type="entry name" value="HD"/>
    <property type="match status" value="1"/>
</dbReference>
<dbReference type="CDD" id="cd00077">
    <property type="entry name" value="HDc"/>
    <property type="match status" value="1"/>
</dbReference>
<dbReference type="Gene3D" id="1.10.3210.10">
    <property type="entry name" value="Hypothetical protein af1432"/>
    <property type="match status" value="2"/>
</dbReference>
<evidence type="ECO:0000313" key="2">
    <source>
        <dbReference type="EMBL" id="KEA62181.1"/>
    </source>
</evidence>
<sequence>MQHEEHALAVARHLSRLALSLSAEPDHRHILEEVVDSAMELLHCDAGTLYIFRDDKLHFSVLRTQSLGIRDNAPSLDPITLFKPNGEPSDLVVAHAFVDRTTINIPDLSQETRFDFSGTFAFDRQFGYNSRSFLCVPLMDHEQQVIGVLQLINAIDDQENVCAFNQEQQLLLEALGSLAATVLTQRQLIDTQRALFESFIRVIAEGIDYKSPVTGRHCQQVPEIAMMLAEGVNQAGNGTYANTRFSAEEMYELKIAAWLHDCGKITTPEAIIDKGTKLETQFDRIELVASRIREYQQSLLIDCLTHSPDDSEALDSCRSRIAEMDLEMEFLRTTNRGSEFTSPEAVARIEQLATISWTGLDGRQRTLLSENEVRNLSISRGTLLPEELQLMRDHIRVTDRMLNSLVYPKSLSHVPEIAVNHHEHLDGTGYPRGLSADGLSVRARIMCIADIFEALTSPDRPYKEGMKLSQALTIIGRKVEDNQIDGELFTIFVRQGIYKRYAELFMAESQIDEPDLDKLPGLMH</sequence>
<protein>
    <submittedName>
        <fullName evidence="2">ABC-type amino acid transport protein</fullName>
    </submittedName>
</protein>
<dbReference type="Pfam" id="PF01590">
    <property type="entry name" value="GAF"/>
    <property type="match status" value="1"/>
</dbReference>
<dbReference type="Pfam" id="PF13487">
    <property type="entry name" value="HD_5"/>
    <property type="match status" value="1"/>
</dbReference>